<dbReference type="Proteomes" id="UP000070700">
    <property type="component" value="Unassembled WGS sequence"/>
</dbReference>
<gene>
    <name evidence="1" type="ORF">LY89DRAFT_288524</name>
</gene>
<dbReference type="RefSeq" id="XP_018063823.1">
    <property type="nucleotide sequence ID" value="XM_018206503.1"/>
</dbReference>
<evidence type="ECO:0000313" key="1">
    <source>
        <dbReference type="EMBL" id="KUJ09468.1"/>
    </source>
</evidence>
<protein>
    <submittedName>
        <fullName evidence="1">Uncharacterized protein</fullName>
    </submittedName>
</protein>
<dbReference type="AlphaFoldDB" id="A0A132BAR4"/>
<evidence type="ECO:0000313" key="2">
    <source>
        <dbReference type="Proteomes" id="UP000070700"/>
    </source>
</evidence>
<organism evidence="1 2">
    <name type="scientific">Mollisia scopiformis</name>
    <name type="common">Conifer needle endophyte fungus</name>
    <name type="synonym">Phialocephala scopiformis</name>
    <dbReference type="NCBI Taxonomy" id="149040"/>
    <lineage>
        <taxon>Eukaryota</taxon>
        <taxon>Fungi</taxon>
        <taxon>Dikarya</taxon>
        <taxon>Ascomycota</taxon>
        <taxon>Pezizomycotina</taxon>
        <taxon>Leotiomycetes</taxon>
        <taxon>Helotiales</taxon>
        <taxon>Mollisiaceae</taxon>
        <taxon>Mollisia</taxon>
    </lineage>
</organism>
<sequence length="188" mass="21578">MKKLHHVLLLVHGVQNSKRSEIRYPKIAIVLYQTAHLCELICLPNSSPPYPNPIQDSNIPIKYLNHTKALQGWVGQSREGVVFAAISSAKPGCLPPSDFFLPPTTQLLPRNRNFFVATFFEYNKHKSDPCFCNSIQRYVLTLRACFPERFLRRSELSNLERKGNLHLHLRATDSFTQLKAFPSHTDTY</sequence>
<dbReference type="EMBL" id="KQ947432">
    <property type="protein sequence ID" value="KUJ09468.1"/>
    <property type="molecule type" value="Genomic_DNA"/>
</dbReference>
<proteinExistence type="predicted"/>
<keyword evidence="2" id="KW-1185">Reference proteome</keyword>
<reference evidence="1 2" key="1">
    <citation type="submission" date="2015-10" db="EMBL/GenBank/DDBJ databases">
        <title>Full genome of DAOMC 229536 Phialocephala scopiformis, a fungal endophyte of spruce producing the potent anti-insectan compound rugulosin.</title>
        <authorList>
            <consortium name="DOE Joint Genome Institute"/>
            <person name="Walker A.K."/>
            <person name="Frasz S.L."/>
            <person name="Seifert K.A."/>
            <person name="Miller J.D."/>
            <person name="Mondo S.J."/>
            <person name="Labutti K."/>
            <person name="Lipzen A."/>
            <person name="Dockter R."/>
            <person name="Kennedy M."/>
            <person name="Grigoriev I.V."/>
            <person name="Spatafora J.W."/>
        </authorList>
    </citation>
    <scope>NUCLEOTIDE SEQUENCE [LARGE SCALE GENOMIC DNA]</scope>
    <source>
        <strain evidence="1 2">CBS 120377</strain>
    </source>
</reference>
<name>A0A132BAR4_MOLSC</name>
<dbReference type="KEGG" id="psco:LY89DRAFT_288524"/>
<dbReference type="InParanoid" id="A0A132BAR4"/>
<accession>A0A132BAR4</accession>
<dbReference type="GeneID" id="28816229"/>